<dbReference type="SUPFAM" id="SSF50630">
    <property type="entry name" value="Acid proteases"/>
    <property type="match status" value="1"/>
</dbReference>
<dbReference type="Pfam" id="PF14543">
    <property type="entry name" value="TAXi_N"/>
    <property type="match status" value="1"/>
</dbReference>
<feature type="signal peptide" evidence="9">
    <location>
        <begin position="1"/>
        <end position="15"/>
    </location>
</feature>
<feature type="domain" description="SWIRM" evidence="10">
    <location>
        <begin position="489"/>
        <end position="590"/>
    </location>
</feature>
<feature type="compositionally biased region" description="Pro residues" evidence="8">
    <location>
        <begin position="394"/>
        <end position="415"/>
    </location>
</feature>
<dbReference type="GO" id="GO:0005634">
    <property type="term" value="C:nucleus"/>
    <property type="evidence" value="ECO:0007669"/>
    <property type="project" value="TreeGrafter"/>
</dbReference>
<feature type="region of interest" description="Disordered" evidence="8">
    <location>
        <begin position="394"/>
        <end position="472"/>
    </location>
</feature>
<dbReference type="PROSITE" id="PS51767">
    <property type="entry name" value="PEPTIDASE_A1"/>
    <property type="match status" value="1"/>
</dbReference>
<evidence type="ECO:0000313" key="13">
    <source>
        <dbReference type="Proteomes" id="UP001189624"/>
    </source>
</evidence>
<dbReference type="SUPFAM" id="SSF51905">
    <property type="entry name" value="FAD/NAD(P)-binding domain"/>
    <property type="match status" value="1"/>
</dbReference>
<dbReference type="Gene3D" id="2.40.70.10">
    <property type="entry name" value="Acid Proteases"/>
    <property type="match status" value="2"/>
</dbReference>
<proteinExistence type="inferred from homology"/>
<dbReference type="GO" id="GO:0004190">
    <property type="term" value="F:aspartic-type endopeptidase activity"/>
    <property type="evidence" value="ECO:0007669"/>
    <property type="project" value="UniProtKB-KW"/>
</dbReference>
<dbReference type="InterPro" id="IPR032799">
    <property type="entry name" value="TAXi_C"/>
</dbReference>
<dbReference type="FunFam" id="2.40.70.10:FF:000015">
    <property type="entry name" value="Aspartyl protease family protein"/>
    <property type="match status" value="1"/>
</dbReference>
<evidence type="ECO:0000256" key="5">
    <source>
        <dbReference type="ARBA" id="ARBA00022801"/>
    </source>
</evidence>
<comment type="similarity">
    <text evidence="1">Belongs to the flavin monoamine oxidase family.</text>
</comment>
<evidence type="ECO:0000256" key="8">
    <source>
        <dbReference type="SAM" id="MobiDB-lite"/>
    </source>
</evidence>
<dbReference type="GO" id="GO:0006508">
    <property type="term" value="P:proteolysis"/>
    <property type="evidence" value="ECO:0007669"/>
    <property type="project" value="UniProtKB-KW"/>
</dbReference>
<evidence type="ECO:0000256" key="3">
    <source>
        <dbReference type="ARBA" id="ARBA00022670"/>
    </source>
</evidence>
<dbReference type="Pfam" id="PF14541">
    <property type="entry name" value="TAXi_C"/>
    <property type="match status" value="1"/>
</dbReference>
<evidence type="ECO:0000256" key="1">
    <source>
        <dbReference type="ARBA" id="ARBA00005995"/>
    </source>
</evidence>
<dbReference type="InterPro" id="IPR036188">
    <property type="entry name" value="FAD/NAD-bd_sf"/>
</dbReference>
<dbReference type="InterPro" id="IPR033121">
    <property type="entry name" value="PEPTIDASE_A1"/>
</dbReference>
<evidence type="ECO:0000259" key="11">
    <source>
        <dbReference type="PROSITE" id="PS51767"/>
    </source>
</evidence>
<dbReference type="PANTHER" id="PTHR10742">
    <property type="entry name" value="FLAVIN MONOAMINE OXIDASE"/>
    <property type="match status" value="1"/>
</dbReference>
<dbReference type="InterPro" id="IPR009057">
    <property type="entry name" value="Homeodomain-like_sf"/>
</dbReference>
<evidence type="ECO:0000256" key="2">
    <source>
        <dbReference type="ARBA" id="ARBA00007447"/>
    </source>
</evidence>
<dbReference type="EMBL" id="OY731401">
    <property type="protein sequence ID" value="CAJ1951873.1"/>
    <property type="molecule type" value="Genomic_DNA"/>
</dbReference>
<dbReference type="Pfam" id="PF01593">
    <property type="entry name" value="Amino_oxidase"/>
    <property type="match status" value="1"/>
</dbReference>
<organism evidence="12 13">
    <name type="scientific">Sphenostylis stenocarpa</name>
    <dbReference type="NCBI Taxonomy" id="92480"/>
    <lineage>
        <taxon>Eukaryota</taxon>
        <taxon>Viridiplantae</taxon>
        <taxon>Streptophyta</taxon>
        <taxon>Embryophyta</taxon>
        <taxon>Tracheophyta</taxon>
        <taxon>Spermatophyta</taxon>
        <taxon>Magnoliopsida</taxon>
        <taxon>eudicotyledons</taxon>
        <taxon>Gunneridae</taxon>
        <taxon>Pentapetalae</taxon>
        <taxon>rosids</taxon>
        <taxon>fabids</taxon>
        <taxon>Fabales</taxon>
        <taxon>Fabaceae</taxon>
        <taxon>Papilionoideae</taxon>
        <taxon>50 kb inversion clade</taxon>
        <taxon>NPAAA clade</taxon>
        <taxon>indigoferoid/millettioid clade</taxon>
        <taxon>Phaseoleae</taxon>
        <taxon>Sphenostylis</taxon>
    </lineage>
</organism>
<evidence type="ECO:0000256" key="6">
    <source>
        <dbReference type="ARBA" id="ARBA00022853"/>
    </source>
</evidence>
<sequence>MAHLLLFLCINSIQLYFTILRVGNPPRSYFLDVDTGSDLTWMQCDAPCTSCGKGAHVLYKPTRSNRVSSMDSLCSDVQKNQRNVHRGSLQQCDYEIEYADQSSSLGVLIRDELHLVTTNGSKTKLNFVFGCGYDQEGLLLNTLAKTDGIMGLSRAKVSLPYQLASKGLIKNVVGHCLSNDEVGGGYMFLGDDFLPYWGTTWVPMAYTLTTDLYQTEILGIKYGNRQVSFDAESKVGKVVFDSGSSYTYFPKEAYLDLVASLNEVSGLRLVQDDSDTTLPICWQANFPIKSVKDVKDYFKTLTLRFGNKWWVLSTMFQIPPEGYLITSNKGHVCLGILDGSNVNDGSSIILGAELVPLVESPLKSNAIDNLSLLEHFIERILSCITLSITYHATNPPPPTMPEQPPPPPPPPPSQPFSPENDVAISPQNTSEDQDSSLPTQTTPEPVVPDSPDSTTTRPDPIPQPRKRRRRKKFFTELTATSSTRRNDVAKDCDVEALIAISVGFPVDSLTEEEIEANVVSTVGGSEQSNYIVVRNHILARWRSNVSVWLTCDRALRSIRSEHKGLVETAYRFLLEHGYINFGLAQEIKTLKLKPLDDSDRGTVIVIGAGLAGLVAARQLVFMGFKVVILEGRTRPGGRVKTKKMSGDGVEAAADFGGSVLTGINGNPLGVLARQLGLPLHKVRDICPLYLPDGRSVDSEVDSRVEVSFNKLLERVCKLRQAMIEEVKSVDVPLGTALEAFRRVYKVAEDKEERMLLNWHLANLEYANATLMANLSMAYWDQDDPYEMGGDHCFIPGGNETFVRALAEDLPIFYGRTVECVKYGSDGVAVSAGGMEFRGDMVLCTVPLGVLKKGDIEFVPELPQRKKDAIHRLGFGLLNKVAMLFPYNFWGGDIDTFGHLTEDLSMRGEFFLFYSYSSVSGGPLLVALVAGEAAIRFEMMSPVESVKRVLDILKDIFNPKGIVVPDPVQAVCTRWGKDHFAYGSYSYVAVGSSGDDYDILAESVGDGRVFFAGEATSKQYPATMHGAFLSGMREAANILRVAKRRSSMPSFDTSRSISQEDVDLHKLFVKPDMTFGSFTALFDPKLNDLDSNSLLRVKIGGAVLGSGSLYLYALLSKKRVVELSQVEGDENRMRILNRNFGVSLVGRKGLSAAAESLIASIKLSRQNFNDLENGLTAGKEYS</sequence>
<dbReference type="GO" id="GO:0006325">
    <property type="term" value="P:chromatin organization"/>
    <property type="evidence" value="ECO:0007669"/>
    <property type="project" value="UniProtKB-KW"/>
</dbReference>
<dbReference type="SUPFAM" id="SSF54373">
    <property type="entry name" value="FAD-linked reductases, C-terminal domain"/>
    <property type="match status" value="1"/>
</dbReference>
<protein>
    <submittedName>
        <fullName evidence="12">Uncharacterized protein</fullName>
    </submittedName>
</protein>
<name>A0AA86VGT0_9FABA</name>
<reference evidence="12" key="1">
    <citation type="submission" date="2023-10" db="EMBL/GenBank/DDBJ databases">
        <authorList>
            <person name="Domelevo Entfellner J.-B."/>
        </authorList>
    </citation>
    <scope>NUCLEOTIDE SEQUENCE</scope>
</reference>
<keyword evidence="5" id="KW-0378">Hydrolase</keyword>
<evidence type="ECO:0000256" key="7">
    <source>
        <dbReference type="ARBA" id="ARBA00023002"/>
    </source>
</evidence>
<dbReference type="InterPro" id="IPR021109">
    <property type="entry name" value="Peptidase_aspartic_dom_sf"/>
</dbReference>
<evidence type="ECO:0000313" key="12">
    <source>
        <dbReference type="EMBL" id="CAJ1951873.1"/>
    </source>
</evidence>
<dbReference type="Proteomes" id="UP001189624">
    <property type="component" value="Chromosome 4"/>
</dbReference>
<evidence type="ECO:0000256" key="9">
    <source>
        <dbReference type="SAM" id="SignalP"/>
    </source>
</evidence>
<dbReference type="InterPro" id="IPR050281">
    <property type="entry name" value="Flavin_monoamine_oxidase"/>
</dbReference>
<dbReference type="Pfam" id="PF04433">
    <property type="entry name" value="SWIRM"/>
    <property type="match status" value="1"/>
</dbReference>
<keyword evidence="6" id="KW-0156">Chromatin regulator</keyword>
<keyword evidence="9" id="KW-0732">Signal</keyword>
<keyword evidence="13" id="KW-1185">Reference proteome</keyword>
<accession>A0AA86VGT0</accession>
<dbReference type="InterPro" id="IPR007526">
    <property type="entry name" value="SWIRM"/>
</dbReference>
<dbReference type="GO" id="GO:0016491">
    <property type="term" value="F:oxidoreductase activity"/>
    <property type="evidence" value="ECO:0007669"/>
    <property type="project" value="UniProtKB-KW"/>
</dbReference>
<keyword evidence="3" id="KW-0645">Protease</keyword>
<dbReference type="InterPro" id="IPR036388">
    <property type="entry name" value="WH-like_DNA-bd_sf"/>
</dbReference>
<evidence type="ECO:0000259" key="10">
    <source>
        <dbReference type="PROSITE" id="PS50934"/>
    </source>
</evidence>
<dbReference type="InterPro" id="IPR032861">
    <property type="entry name" value="TAXi_N"/>
</dbReference>
<evidence type="ECO:0000256" key="4">
    <source>
        <dbReference type="ARBA" id="ARBA00022750"/>
    </source>
</evidence>
<dbReference type="FunFam" id="1.10.10.10:FF:000064">
    <property type="entry name" value="Lysine-specific histone demethylase 1A"/>
    <property type="match status" value="1"/>
</dbReference>
<feature type="domain" description="Peptidase A1" evidence="11">
    <location>
        <begin position="16"/>
        <end position="373"/>
    </location>
</feature>
<feature type="chain" id="PRO_5041701040" evidence="9">
    <location>
        <begin position="16"/>
        <end position="1181"/>
    </location>
</feature>
<dbReference type="InterPro" id="IPR002937">
    <property type="entry name" value="Amino_oxidase"/>
</dbReference>
<dbReference type="AlphaFoldDB" id="A0AA86VGT0"/>
<dbReference type="Gene3D" id="3.90.660.10">
    <property type="match status" value="1"/>
</dbReference>
<dbReference type="PROSITE" id="PS50934">
    <property type="entry name" value="SWIRM"/>
    <property type="match status" value="1"/>
</dbReference>
<feature type="compositionally biased region" description="Polar residues" evidence="8">
    <location>
        <begin position="425"/>
        <end position="443"/>
    </location>
</feature>
<keyword evidence="7" id="KW-0560">Oxidoreductase</keyword>
<comment type="similarity">
    <text evidence="2">Belongs to the peptidase A1 family.</text>
</comment>
<dbReference type="Gramene" id="rna-AYBTSS11_LOCUS15001">
    <property type="protein sequence ID" value="CAJ1951873.1"/>
    <property type="gene ID" value="gene-AYBTSS11_LOCUS15001"/>
</dbReference>
<gene>
    <name evidence="12" type="ORF">AYBTSS11_LOCUS15001</name>
</gene>
<dbReference type="PANTHER" id="PTHR10742:SF381">
    <property type="entry name" value="LYSINE-SPECIFIC HISTONE DEMETHYLASE 1 HOMOLOG 1"/>
    <property type="match status" value="1"/>
</dbReference>
<dbReference type="Gene3D" id="1.10.10.10">
    <property type="entry name" value="Winged helix-like DNA-binding domain superfamily/Winged helix DNA-binding domain"/>
    <property type="match status" value="1"/>
</dbReference>
<keyword evidence="4" id="KW-0064">Aspartyl protease</keyword>
<dbReference type="Gene3D" id="3.50.50.60">
    <property type="entry name" value="FAD/NAD(P)-binding domain"/>
    <property type="match status" value="1"/>
</dbReference>
<dbReference type="SUPFAM" id="SSF46689">
    <property type="entry name" value="Homeodomain-like"/>
    <property type="match status" value="1"/>
</dbReference>